<evidence type="ECO:0000313" key="2">
    <source>
        <dbReference type="EMBL" id="KAH8993726.1"/>
    </source>
</evidence>
<feature type="transmembrane region" description="Helical" evidence="1">
    <location>
        <begin position="98"/>
        <end position="119"/>
    </location>
</feature>
<feature type="transmembrane region" description="Helical" evidence="1">
    <location>
        <begin position="57"/>
        <end position="78"/>
    </location>
</feature>
<evidence type="ECO:0000313" key="3">
    <source>
        <dbReference type="Proteomes" id="UP001201163"/>
    </source>
</evidence>
<gene>
    <name evidence="2" type="ORF">EDB92DRAFT_1853020</name>
</gene>
<accession>A0AAD4LLS3</accession>
<dbReference type="AlphaFoldDB" id="A0AAD4LLS3"/>
<feature type="transmembrane region" description="Helical" evidence="1">
    <location>
        <begin position="140"/>
        <end position="160"/>
    </location>
</feature>
<protein>
    <submittedName>
        <fullName evidence="2">Uncharacterized protein</fullName>
    </submittedName>
</protein>
<keyword evidence="1" id="KW-1133">Transmembrane helix</keyword>
<proteinExistence type="predicted"/>
<dbReference type="Proteomes" id="UP001201163">
    <property type="component" value="Unassembled WGS sequence"/>
</dbReference>
<name>A0AAD4LLS3_9AGAM</name>
<feature type="transmembrane region" description="Helical" evidence="1">
    <location>
        <begin position="20"/>
        <end position="45"/>
    </location>
</feature>
<feature type="transmembrane region" description="Helical" evidence="1">
    <location>
        <begin position="231"/>
        <end position="252"/>
    </location>
</feature>
<feature type="transmembrane region" description="Helical" evidence="1">
    <location>
        <begin position="186"/>
        <end position="210"/>
    </location>
</feature>
<comment type="caution">
    <text evidence="2">The sequence shown here is derived from an EMBL/GenBank/DDBJ whole genome shotgun (WGS) entry which is preliminary data.</text>
</comment>
<keyword evidence="1" id="KW-0472">Membrane</keyword>
<keyword evidence="3" id="KW-1185">Reference proteome</keyword>
<dbReference type="EMBL" id="JAKELL010000017">
    <property type="protein sequence ID" value="KAH8993726.1"/>
    <property type="molecule type" value="Genomic_DNA"/>
</dbReference>
<keyword evidence="1" id="KW-0812">Transmembrane</keyword>
<reference evidence="2" key="1">
    <citation type="submission" date="2022-01" db="EMBL/GenBank/DDBJ databases">
        <title>Comparative genomics reveals a dynamic genome evolution in the ectomycorrhizal milk-cap (Lactarius) mushrooms.</title>
        <authorList>
            <consortium name="DOE Joint Genome Institute"/>
            <person name="Lebreton A."/>
            <person name="Tang N."/>
            <person name="Kuo A."/>
            <person name="LaButti K."/>
            <person name="Drula E."/>
            <person name="Barry K."/>
            <person name="Clum A."/>
            <person name="Lipzen A."/>
            <person name="Mousain D."/>
            <person name="Ng V."/>
            <person name="Wang R."/>
            <person name="Wang X."/>
            <person name="Dai Y."/>
            <person name="Henrissat B."/>
            <person name="Grigoriev I.V."/>
            <person name="Guerin-Laguette A."/>
            <person name="Yu F."/>
            <person name="Martin F.M."/>
        </authorList>
    </citation>
    <scope>NUCLEOTIDE SEQUENCE</scope>
    <source>
        <strain evidence="2">QP</strain>
    </source>
</reference>
<organism evidence="2 3">
    <name type="scientific">Lactarius akahatsu</name>
    <dbReference type="NCBI Taxonomy" id="416441"/>
    <lineage>
        <taxon>Eukaryota</taxon>
        <taxon>Fungi</taxon>
        <taxon>Dikarya</taxon>
        <taxon>Basidiomycota</taxon>
        <taxon>Agaricomycotina</taxon>
        <taxon>Agaricomycetes</taxon>
        <taxon>Russulales</taxon>
        <taxon>Russulaceae</taxon>
        <taxon>Lactarius</taxon>
    </lineage>
</organism>
<feature type="transmembrane region" description="Helical" evidence="1">
    <location>
        <begin position="264"/>
        <end position="286"/>
    </location>
</feature>
<evidence type="ECO:0000256" key="1">
    <source>
        <dbReference type="SAM" id="Phobius"/>
    </source>
</evidence>
<sequence length="347" mass="38191">MSDPVADLLLELYKTYKSTVLSDLFVGIVFGAYAGLYGTSLYILLRNGRSRLLRSTPRLVMLTASSTMFALGLIALVLQTSLRYQQFAHLFDSSNTSLWSAHRTGVVTAVVATITRIIYVLSEVVCAWRAAVMWNYDRRVVAVLMIFLVGATSAAGVNLGRTLHPLFLSSQQSPPPESGKKLGECAVILVGPLLATNILSTALIGIKAWQHRDAVLKHLGMSSVAIRAEKTFVIFIESGLAYFGIWVLYLVSTFRVLPDPGFDVMDAILVYFAGLYSTGVIIFVTLRKSLTSLIAGNGARTHFSHPPQFTTVERRTISTMYTRDDRYADSDITAIPSPAFNNKSLRY</sequence>